<dbReference type="AlphaFoldDB" id="A0A4Z1NVA1"/>
<evidence type="ECO:0000256" key="1">
    <source>
        <dbReference type="SAM" id="MobiDB-lite"/>
    </source>
</evidence>
<protein>
    <submittedName>
        <fullName evidence="2">Uncharacterized protein</fullName>
    </submittedName>
</protein>
<accession>A0A4Z1NVA1</accession>
<comment type="caution">
    <text evidence="2">The sequence shown here is derived from an EMBL/GenBank/DDBJ whole genome shotgun (WGS) entry which is preliminary data.</text>
</comment>
<evidence type="ECO:0000313" key="3">
    <source>
        <dbReference type="Proteomes" id="UP000298493"/>
    </source>
</evidence>
<dbReference type="EMBL" id="SNSC02000011">
    <property type="protein sequence ID" value="TID20047.1"/>
    <property type="molecule type" value="Genomic_DNA"/>
</dbReference>
<proteinExistence type="predicted"/>
<gene>
    <name evidence="2" type="ORF">E6O75_ATG07507</name>
</gene>
<sequence length="154" mass="17295">MSSPAETNLCHRNVRWREMVRGLVTADISSLADKNWRSDINMVGDYHACSHPIKVPAHPTRQPEGPDLPGSLKRKAAEEDDDVVPWCEVVSEQCEVVSEQCEVVSKQCEVVSKQREVVSKQCEMVSKRSLRVMRAKVFQHPTIEAAARLPSSNN</sequence>
<feature type="region of interest" description="Disordered" evidence="1">
    <location>
        <begin position="54"/>
        <end position="77"/>
    </location>
</feature>
<dbReference type="Proteomes" id="UP000298493">
    <property type="component" value="Unassembled WGS sequence"/>
</dbReference>
<name>A0A4Z1NVA1_9PEZI</name>
<reference evidence="2 3" key="1">
    <citation type="submission" date="2019-04" db="EMBL/GenBank/DDBJ databases">
        <title>High contiguity whole genome sequence and gene annotation resource for two Venturia nashicola isolates.</title>
        <authorList>
            <person name="Prokchorchik M."/>
            <person name="Won K."/>
            <person name="Lee Y."/>
            <person name="Choi E.D."/>
            <person name="Segonzac C."/>
            <person name="Sohn K.H."/>
        </authorList>
    </citation>
    <scope>NUCLEOTIDE SEQUENCE [LARGE SCALE GENOMIC DNA]</scope>
    <source>
        <strain evidence="2 3">PRI2</strain>
    </source>
</reference>
<organism evidence="2 3">
    <name type="scientific">Venturia nashicola</name>
    <dbReference type="NCBI Taxonomy" id="86259"/>
    <lineage>
        <taxon>Eukaryota</taxon>
        <taxon>Fungi</taxon>
        <taxon>Dikarya</taxon>
        <taxon>Ascomycota</taxon>
        <taxon>Pezizomycotina</taxon>
        <taxon>Dothideomycetes</taxon>
        <taxon>Pleosporomycetidae</taxon>
        <taxon>Venturiales</taxon>
        <taxon>Venturiaceae</taxon>
        <taxon>Venturia</taxon>
    </lineage>
</organism>
<evidence type="ECO:0000313" key="2">
    <source>
        <dbReference type="EMBL" id="TID20047.1"/>
    </source>
</evidence>
<keyword evidence="3" id="KW-1185">Reference proteome</keyword>